<evidence type="ECO:0000313" key="11">
    <source>
        <dbReference type="EMBL" id="GLR72327.1"/>
    </source>
</evidence>
<comment type="caution">
    <text evidence="11">The sequence shown here is derived from an EMBL/GenBank/DDBJ whole genome shotgun (WGS) entry which is preliminary data.</text>
</comment>
<accession>A0AA37SYF9</accession>
<dbReference type="PANTHER" id="PTHR23342">
    <property type="entry name" value="N-ACETYLGLUTAMATE SYNTHASE"/>
    <property type="match status" value="1"/>
</dbReference>
<evidence type="ECO:0000256" key="2">
    <source>
        <dbReference type="ARBA" id="ARBA00022571"/>
    </source>
</evidence>
<comment type="function">
    <text evidence="9">Catalyzes the ATP-dependent phosphorylation of N-acetyl-L-glutamate.</text>
</comment>
<dbReference type="GO" id="GO:0042450">
    <property type="term" value="P:L-arginine biosynthetic process via ornithine"/>
    <property type="evidence" value="ECO:0007669"/>
    <property type="project" value="UniProtKB-UniRule"/>
</dbReference>
<dbReference type="AlphaFoldDB" id="A0AA37SYF9"/>
<feature type="site" description="Transition state stabilizer" evidence="9">
    <location>
        <position position="225"/>
    </location>
</feature>
<feature type="site" description="Transition state stabilizer" evidence="9">
    <location>
        <position position="13"/>
    </location>
</feature>
<dbReference type="Gene3D" id="3.40.1160.10">
    <property type="entry name" value="Acetylglutamate kinase-like"/>
    <property type="match status" value="1"/>
</dbReference>
<dbReference type="InterPro" id="IPR037528">
    <property type="entry name" value="ArgB"/>
</dbReference>
<dbReference type="RefSeq" id="WP_284218745.1">
    <property type="nucleotide sequence ID" value="NZ_BSOT01000009.1"/>
</dbReference>
<dbReference type="InterPro" id="IPR004662">
    <property type="entry name" value="AcgluKinase_fam"/>
</dbReference>
<dbReference type="HAMAP" id="MF_00082">
    <property type="entry name" value="ArgB"/>
    <property type="match status" value="1"/>
</dbReference>
<keyword evidence="3 9" id="KW-0028">Amino-acid biosynthesis</keyword>
<feature type="binding site" evidence="9">
    <location>
        <begin position="52"/>
        <end position="53"/>
    </location>
    <ligand>
        <name>substrate</name>
    </ligand>
</feature>
<keyword evidence="9" id="KW-0963">Cytoplasm</keyword>
<dbReference type="InterPro" id="IPR036393">
    <property type="entry name" value="AceGlu_kinase-like_sf"/>
</dbReference>
<gene>
    <name evidence="9 11" type="primary">argB</name>
    <name evidence="11" type="ORF">GCM10007852_32350</name>
</gene>
<comment type="similarity">
    <text evidence="9">Belongs to the acetylglutamate kinase family. ArgB subfamily.</text>
</comment>
<dbReference type="GO" id="GO:0005737">
    <property type="term" value="C:cytoplasm"/>
    <property type="evidence" value="ECO:0007669"/>
    <property type="project" value="UniProtKB-SubCell"/>
</dbReference>
<dbReference type="GO" id="GO:0003991">
    <property type="term" value="F:acetylglutamate kinase activity"/>
    <property type="evidence" value="ECO:0007669"/>
    <property type="project" value="UniProtKB-UniRule"/>
</dbReference>
<protein>
    <recommendedName>
        <fullName evidence="9">Acetylglutamate kinase</fullName>
        <ecNumber evidence="9">2.7.2.8</ecNumber>
    </recommendedName>
    <alternativeName>
        <fullName evidence="9">N-acetyl-L-glutamate 5-phosphotransferase</fullName>
    </alternativeName>
    <alternativeName>
        <fullName evidence="9">NAG kinase</fullName>
        <shortName evidence="9">NAGK</shortName>
    </alternativeName>
</protein>
<evidence type="ECO:0000256" key="7">
    <source>
        <dbReference type="ARBA" id="ARBA00022840"/>
    </source>
</evidence>
<reference evidence="11" key="1">
    <citation type="journal article" date="2014" name="Int. J. Syst. Evol. Microbiol.">
        <title>Complete genome sequence of Corynebacterium casei LMG S-19264T (=DSM 44701T), isolated from a smear-ripened cheese.</title>
        <authorList>
            <consortium name="US DOE Joint Genome Institute (JGI-PGF)"/>
            <person name="Walter F."/>
            <person name="Albersmeier A."/>
            <person name="Kalinowski J."/>
            <person name="Ruckert C."/>
        </authorList>
    </citation>
    <scope>NUCLEOTIDE SEQUENCE</scope>
    <source>
        <strain evidence="11">NBRC 110023</strain>
    </source>
</reference>
<feature type="binding site" evidence="9">
    <location>
        <position position="74"/>
    </location>
    <ligand>
        <name>substrate</name>
    </ligand>
</feature>
<dbReference type="EMBL" id="BSOT01000009">
    <property type="protein sequence ID" value="GLR72327.1"/>
    <property type="molecule type" value="Genomic_DNA"/>
</dbReference>
<evidence type="ECO:0000313" key="12">
    <source>
        <dbReference type="Proteomes" id="UP001156601"/>
    </source>
</evidence>
<dbReference type="Pfam" id="PF00696">
    <property type="entry name" value="AA_kinase"/>
    <property type="match status" value="1"/>
</dbReference>
<keyword evidence="4 9" id="KW-0808">Transferase</keyword>
<comment type="pathway">
    <text evidence="1 9">Amino-acid biosynthesis; L-arginine biosynthesis; N(2)-acetyl-L-ornithine from L-glutamate: step 2/4.</text>
</comment>
<keyword evidence="7 9" id="KW-0067">ATP-binding</keyword>
<dbReference type="SUPFAM" id="SSF53633">
    <property type="entry name" value="Carbamate kinase-like"/>
    <property type="match status" value="1"/>
</dbReference>
<organism evidence="11 12">
    <name type="scientific">Agaribacter marinus</name>
    <dbReference type="NCBI Taxonomy" id="1431249"/>
    <lineage>
        <taxon>Bacteria</taxon>
        <taxon>Pseudomonadati</taxon>
        <taxon>Pseudomonadota</taxon>
        <taxon>Gammaproteobacteria</taxon>
        <taxon>Alteromonadales</taxon>
        <taxon>Alteromonadaceae</taxon>
        <taxon>Agaribacter</taxon>
    </lineage>
</organism>
<evidence type="ECO:0000256" key="3">
    <source>
        <dbReference type="ARBA" id="ARBA00022605"/>
    </source>
</evidence>
<feature type="domain" description="Aspartate/glutamate/uridylate kinase" evidence="10">
    <location>
        <begin position="10"/>
        <end position="243"/>
    </location>
</feature>
<keyword evidence="6 9" id="KW-0418">Kinase</keyword>
<evidence type="ECO:0000256" key="1">
    <source>
        <dbReference type="ARBA" id="ARBA00004828"/>
    </source>
</evidence>
<dbReference type="EC" id="2.7.2.8" evidence="9"/>
<proteinExistence type="inferred from homology"/>
<feature type="binding site" evidence="9">
    <location>
        <position position="166"/>
    </location>
    <ligand>
        <name>substrate</name>
    </ligand>
</feature>
<evidence type="ECO:0000256" key="6">
    <source>
        <dbReference type="ARBA" id="ARBA00022777"/>
    </source>
</evidence>
<reference evidence="11" key="2">
    <citation type="submission" date="2023-01" db="EMBL/GenBank/DDBJ databases">
        <title>Draft genome sequence of Agaribacter marinus strain NBRC 110023.</title>
        <authorList>
            <person name="Sun Q."/>
            <person name="Mori K."/>
        </authorList>
    </citation>
    <scope>NUCLEOTIDE SEQUENCE</scope>
    <source>
        <strain evidence="11">NBRC 110023</strain>
    </source>
</reference>
<dbReference type="PIRSF" id="PIRSF000728">
    <property type="entry name" value="NAGK"/>
    <property type="match status" value="1"/>
</dbReference>
<evidence type="ECO:0000256" key="5">
    <source>
        <dbReference type="ARBA" id="ARBA00022741"/>
    </source>
</evidence>
<dbReference type="PANTHER" id="PTHR23342:SF0">
    <property type="entry name" value="N-ACETYLGLUTAMATE SYNTHASE, MITOCHONDRIAL"/>
    <property type="match status" value="1"/>
</dbReference>
<evidence type="ECO:0000256" key="8">
    <source>
        <dbReference type="ARBA" id="ARBA00048141"/>
    </source>
</evidence>
<keyword evidence="5 9" id="KW-0547">Nucleotide-binding</keyword>
<name>A0AA37SYF9_9ALTE</name>
<dbReference type="Proteomes" id="UP001156601">
    <property type="component" value="Unassembled WGS sequence"/>
</dbReference>
<sequence length="272" mass="28638">MSTLTSPTPIVIKVGGKFFEQLNIADSGSQKLLSAIALLQKQDRMVVLVHGGGDQVQSLMKALNRPSLKHNGLRVTPPQDMPIVTGVLAGDLNKSLVAQMKALAIHAVGISLADGDIADCKQKDTVLGSVGTPIGGDINLLTTLLNAGIVPVIASIGADQHSNLFNVNADHAAIHVAKILNAELYFFSDVPGVLNAEKQLVPILDKMLAKQMIEADVITDGMVVKVQASQEAANRLGKQITIASWDNAKALLIDEQKLGTAVLPTLSNATHS</sequence>
<evidence type="ECO:0000256" key="4">
    <source>
        <dbReference type="ARBA" id="ARBA00022679"/>
    </source>
</evidence>
<keyword evidence="12" id="KW-1185">Reference proteome</keyword>
<dbReference type="NCBIfam" id="TIGR00761">
    <property type="entry name" value="argB"/>
    <property type="match status" value="1"/>
</dbReference>
<comment type="subcellular location">
    <subcellularLocation>
        <location evidence="9">Cytoplasm</location>
    </subcellularLocation>
</comment>
<evidence type="ECO:0000259" key="10">
    <source>
        <dbReference type="Pfam" id="PF00696"/>
    </source>
</evidence>
<evidence type="ECO:0000256" key="9">
    <source>
        <dbReference type="HAMAP-Rule" id="MF_00082"/>
    </source>
</evidence>
<comment type="catalytic activity">
    <reaction evidence="8 9">
        <text>N-acetyl-L-glutamate + ATP = N-acetyl-L-glutamyl 5-phosphate + ADP</text>
        <dbReference type="Rhea" id="RHEA:14629"/>
        <dbReference type="ChEBI" id="CHEBI:30616"/>
        <dbReference type="ChEBI" id="CHEBI:44337"/>
        <dbReference type="ChEBI" id="CHEBI:57936"/>
        <dbReference type="ChEBI" id="CHEBI:456216"/>
        <dbReference type="EC" id="2.7.2.8"/>
    </reaction>
</comment>
<keyword evidence="2 9" id="KW-0055">Arginine biosynthesis</keyword>
<dbReference type="InterPro" id="IPR001048">
    <property type="entry name" value="Asp/Glu/Uridylate_kinase"/>
</dbReference>
<dbReference type="GO" id="GO:0005524">
    <property type="term" value="F:ATP binding"/>
    <property type="evidence" value="ECO:0007669"/>
    <property type="project" value="UniProtKB-UniRule"/>
</dbReference>